<feature type="compositionally biased region" description="Basic and acidic residues" evidence="1">
    <location>
        <begin position="279"/>
        <end position="294"/>
    </location>
</feature>
<dbReference type="OrthoDB" id="6380714at2759"/>
<keyword evidence="4" id="KW-1185">Reference proteome</keyword>
<comment type="caution">
    <text evidence="3">The sequence shown here is derived from an EMBL/GenBank/DDBJ whole genome shotgun (WGS) entry which is preliminary data.</text>
</comment>
<keyword evidence="2" id="KW-0472">Membrane</keyword>
<feature type="compositionally biased region" description="Acidic residues" evidence="1">
    <location>
        <begin position="183"/>
        <end position="194"/>
    </location>
</feature>
<dbReference type="AlphaFoldDB" id="A0A8J4Y9B7"/>
<evidence type="ECO:0000313" key="3">
    <source>
        <dbReference type="EMBL" id="KAG0719601.1"/>
    </source>
</evidence>
<organism evidence="3 4">
    <name type="scientific">Chionoecetes opilio</name>
    <name type="common">Atlantic snow crab</name>
    <name type="synonym">Cancer opilio</name>
    <dbReference type="NCBI Taxonomy" id="41210"/>
    <lineage>
        <taxon>Eukaryota</taxon>
        <taxon>Metazoa</taxon>
        <taxon>Ecdysozoa</taxon>
        <taxon>Arthropoda</taxon>
        <taxon>Crustacea</taxon>
        <taxon>Multicrustacea</taxon>
        <taxon>Malacostraca</taxon>
        <taxon>Eumalacostraca</taxon>
        <taxon>Eucarida</taxon>
        <taxon>Decapoda</taxon>
        <taxon>Pleocyemata</taxon>
        <taxon>Brachyura</taxon>
        <taxon>Eubrachyura</taxon>
        <taxon>Majoidea</taxon>
        <taxon>Majidae</taxon>
        <taxon>Chionoecetes</taxon>
    </lineage>
</organism>
<feature type="region of interest" description="Disordered" evidence="1">
    <location>
        <begin position="177"/>
        <end position="216"/>
    </location>
</feature>
<accession>A0A8J4Y9B7</accession>
<name>A0A8J4Y9B7_CHIOP</name>
<feature type="region of interest" description="Disordered" evidence="1">
    <location>
        <begin position="1"/>
        <end position="25"/>
    </location>
</feature>
<dbReference type="EMBL" id="JACEEZ010014259">
    <property type="protein sequence ID" value="KAG0719601.1"/>
    <property type="molecule type" value="Genomic_DNA"/>
</dbReference>
<feature type="compositionally biased region" description="Basic and acidic residues" evidence="1">
    <location>
        <begin position="12"/>
        <end position="25"/>
    </location>
</feature>
<feature type="region of interest" description="Disordered" evidence="1">
    <location>
        <begin position="231"/>
        <end position="294"/>
    </location>
</feature>
<feature type="transmembrane region" description="Helical" evidence="2">
    <location>
        <begin position="117"/>
        <end position="138"/>
    </location>
</feature>
<gene>
    <name evidence="3" type="ORF">GWK47_007209</name>
</gene>
<sequence length="294" mass="32030">MSSSCVPPKNCVVHDPDPSGHDDHSDTSSECGSLCTCTSGSLASIATIGNNNNRVPDRLGQDGESAALVPSSTGTQVVPQAAVEDEDHSYFAVRVPHRVVCCRKLKTPAVATSLKRLLLTTIEFFPVLAGFMIIYYSYYWWGMASGFSAFFFMVGAHAVLRLIRTRGVLSCIPYSSQTQAESDPSEGEDEEEADLQQVSQQGVIDRSAEKPPSYDAAVVKPPPYDLQLHLTPKELQSGPADKARRPTVPATVLMDRWTQASNIDDSENDTLPSYQDAVKLSHRDGRDPRDGEHS</sequence>
<feature type="compositionally biased region" description="Polar residues" evidence="1">
    <location>
        <begin position="258"/>
        <end position="273"/>
    </location>
</feature>
<proteinExistence type="predicted"/>
<protein>
    <submittedName>
        <fullName evidence="3">Uncharacterized protein</fullName>
    </submittedName>
</protein>
<evidence type="ECO:0000256" key="2">
    <source>
        <dbReference type="SAM" id="Phobius"/>
    </source>
</evidence>
<reference evidence="3" key="1">
    <citation type="submission" date="2020-07" db="EMBL/GenBank/DDBJ databases">
        <title>The High-quality genome of the commercially important snow crab, Chionoecetes opilio.</title>
        <authorList>
            <person name="Jeong J.-H."/>
            <person name="Ryu S."/>
        </authorList>
    </citation>
    <scope>NUCLEOTIDE SEQUENCE</scope>
    <source>
        <strain evidence="3">MADBK_172401_WGS</strain>
        <tissue evidence="3">Digestive gland</tissue>
    </source>
</reference>
<evidence type="ECO:0000256" key="1">
    <source>
        <dbReference type="SAM" id="MobiDB-lite"/>
    </source>
</evidence>
<feature type="transmembrane region" description="Helical" evidence="2">
    <location>
        <begin position="144"/>
        <end position="163"/>
    </location>
</feature>
<keyword evidence="2" id="KW-1133">Transmembrane helix</keyword>
<dbReference type="Proteomes" id="UP000770661">
    <property type="component" value="Unassembled WGS sequence"/>
</dbReference>
<evidence type="ECO:0000313" key="4">
    <source>
        <dbReference type="Proteomes" id="UP000770661"/>
    </source>
</evidence>
<keyword evidence="2" id="KW-0812">Transmembrane</keyword>